<keyword evidence="1" id="KW-1133">Transmembrane helix</keyword>
<reference evidence="2" key="1">
    <citation type="journal article" date="2014" name="Front. Microbiol.">
        <title>High frequency of phylogenetically diverse reductive dehalogenase-homologous genes in deep subseafloor sedimentary metagenomes.</title>
        <authorList>
            <person name="Kawai M."/>
            <person name="Futagami T."/>
            <person name="Toyoda A."/>
            <person name="Takaki Y."/>
            <person name="Nishi S."/>
            <person name="Hori S."/>
            <person name="Arai W."/>
            <person name="Tsubouchi T."/>
            <person name="Morono Y."/>
            <person name="Uchiyama I."/>
            <person name="Ito T."/>
            <person name="Fujiyama A."/>
            <person name="Inagaki F."/>
            <person name="Takami H."/>
        </authorList>
    </citation>
    <scope>NUCLEOTIDE SEQUENCE</scope>
    <source>
        <strain evidence="2">Expedition CK06-06</strain>
    </source>
</reference>
<evidence type="ECO:0000256" key="1">
    <source>
        <dbReference type="SAM" id="Phobius"/>
    </source>
</evidence>
<feature type="transmembrane region" description="Helical" evidence="1">
    <location>
        <begin position="23"/>
        <end position="42"/>
    </location>
</feature>
<keyword evidence="1" id="KW-0472">Membrane</keyword>
<evidence type="ECO:0000313" key="2">
    <source>
        <dbReference type="EMBL" id="GAJ23098.1"/>
    </source>
</evidence>
<organism evidence="2">
    <name type="scientific">marine sediment metagenome</name>
    <dbReference type="NCBI Taxonomy" id="412755"/>
    <lineage>
        <taxon>unclassified sequences</taxon>
        <taxon>metagenomes</taxon>
        <taxon>ecological metagenomes</taxon>
    </lineage>
</organism>
<proteinExistence type="predicted"/>
<dbReference type="EMBL" id="BARW01041204">
    <property type="protein sequence ID" value="GAJ23098.1"/>
    <property type="molecule type" value="Genomic_DNA"/>
</dbReference>
<feature type="transmembrane region" description="Helical" evidence="1">
    <location>
        <begin position="62"/>
        <end position="85"/>
    </location>
</feature>
<protein>
    <submittedName>
        <fullName evidence="2">Uncharacterized protein</fullName>
    </submittedName>
</protein>
<name>X1V020_9ZZZZ</name>
<accession>X1V020</accession>
<sequence length="103" mass="12147">FIYLFVTTLYLLMKAILHDFKEIYIVFSTILVVTFSELFYIFNTNLTQAKYGFSSLIFDGILNFRFKSFAIFLVLISMALFVITAKTSKNLEEKIFFRTEKFS</sequence>
<comment type="caution">
    <text evidence="2">The sequence shown here is derived from an EMBL/GenBank/DDBJ whole genome shotgun (WGS) entry which is preliminary data.</text>
</comment>
<feature type="non-terminal residue" evidence="2">
    <location>
        <position position="1"/>
    </location>
</feature>
<gene>
    <name evidence="2" type="ORF">S12H4_61836</name>
</gene>
<dbReference type="AlphaFoldDB" id="X1V020"/>
<feature type="non-terminal residue" evidence="2">
    <location>
        <position position="103"/>
    </location>
</feature>
<keyword evidence="1" id="KW-0812">Transmembrane</keyword>